<dbReference type="InterPro" id="IPR024317">
    <property type="entry name" value="Dynein_heavy_chain_D4_dom"/>
</dbReference>
<keyword evidence="9" id="KW-0547">Nucleotide-binding</keyword>
<dbReference type="InterPro" id="IPR026983">
    <property type="entry name" value="DHC"/>
</dbReference>
<dbReference type="Gene3D" id="1.20.920.30">
    <property type="match status" value="1"/>
</dbReference>
<keyword evidence="15" id="KW-0206">Cytoskeleton</keyword>
<dbReference type="FunFam" id="1.20.140.100:FF:000004">
    <property type="entry name" value="Dynein axonemal heavy chain 6"/>
    <property type="match status" value="1"/>
</dbReference>
<dbReference type="FunFam" id="3.10.490.20:FF:000009">
    <property type="entry name" value="Dynein heavy chain 4"/>
    <property type="match status" value="1"/>
</dbReference>
<feature type="domain" description="AAA+ ATPase" evidence="20">
    <location>
        <begin position="2422"/>
        <end position="2553"/>
    </location>
</feature>
<dbReference type="GO" id="GO:0005874">
    <property type="term" value="C:microtubule"/>
    <property type="evidence" value="ECO:0007669"/>
    <property type="project" value="UniProtKB-KW"/>
</dbReference>
<dbReference type="Pfam" id="PF12780">
    <property type="entry name" value="AAA_8"/>
    <property type="match status" value="1"/>
</dbReference>
<feature type="region of interest" description="Disordered" evidence="19">
    <location>
        <begin position="111"/>
        <end position="220"/>
    </location>
</feature>
<dbReference type="Gene3D" id="1.10.8.720">
    <property type="entry name" value="Region D6 of dynein motor"/>
    <property type="match status" value="1"/>
</dbReference>
<evidence type="ECO:0000256" key="14">
    <source>
        <dbReference type="ARBA" id="ARBA00023175"/>
    </source>
</evidence>
<feature type="coiled-coil region" evidence="18">
    <location>
        <begin position="2858"/>
        <end position="2923"/>
    </location>
</feature>
<evidence type="ECO:0000256" key="11">
    <source>
        <dbReference type="ARBA" id="ARBA00023017"/>
    </source>
</evidence>
<dbReference type="InterPro" id="IPR041658">
    <property type="entry name" value="AAA_lid_11"/>
</dbReference>
<dbReference type="Pfam" id="PF12775">
    <property type="entry name" value="AAA_7"/>
    <property type="match status" value="1"/>
</dbReference>
<dbReference type="Pfam" id="PF18199">
    <property type="entry name" value="Dynein_C"/>
    <property type="match status" value="1"/>
</dbReference>
<evidence type="ECO:0000256" key="12">
    <source>
        <dbReference type="ARBA" id="ARBA00023054"/>
    </source>
</evidence>
<dbReference type="Gene3D" id="3.10.490.20">
    <property type="match status" value="1"/>
</dbReference>
<dbReference type="GO" id="GO:0051959">
    <property type="term" value="F:dynein light intermediate chain binding"/>
    <property type="evidence" value="ECO:0007669"/>
    <property type="project" value="InterPro"/>
</dbReference>
<dbReference type="InterPro" id="IPR043160">
    <property type="entry name" value="Dynein_C_barrel"/>
</dbReference>
<dbReference type="InterPro" id="IPR041228">
    <property type="entry name" value="Dynein_C"/>
</dbReference>
<dbReference type="GO" id="GO:0007018">
    <property type="term" value="P:microtubule-based movement"/>
    <property type="evidence" value="ECO:0007669"/>
    <property type="project" value="InterPro"/>
</dbReference>
<keyword evidence="12 18" id="KW-0175">Coiled coil</keyword>
<dbReference type="OrthoDB" id="447173at2759"/>
<dbReference type="FunFam" id="1.20.58.1120:FF:000007">
    <property type="entry name" value="Dynein heavy chain 4"/>
    <property type="match status" value="1"/>
</dbReference>
<keyword evidence="14" id="KW-0505">Motor protein</keyword>
<dbReference type="PANTHER" id="PTHR22878:SF68">
    <property type="entry name" value="DYNEIN HEAVY CHAIN 6, AXONEMAL-LIKE"/>
    <property type="match status" value="1"/>
</dbReference>
<dbReference type="Gene3D" id="1.20.140.100">
    <property type="entry name" value="Dynein heavy chain, N-terminal domain 2"/>
    <property type="match status" value="1"/>
</dbReference>
<dbReference type="InterPro" id="IPR042228">
    <property type="entry name" value="Dynein_linker_3"/>
</dbReference>
<dbReference type="GO" id="GO:0045505">
    <property type="term" value="F:dynein intermediate chain binding"/>
    <property type="evidence" value="ECO:0007669"/>
    <property type="project" value="InterPro"/>
</dbReference>
<feature type="domain" description="AAA+ ATPase" evidence="20">
    <location>
        <begin position="1528"/>
        <end position="1624"/>
    </location>
</feature>
<evidence type="ECO:0000256" key="6">
    <source>
        <dbReference type="ARBA" id="ARBA00022490"/>
    </source>
</evidence>
<dbReference type="InterPro" id="IPR024743">
    <property type="entry name" value="Dynein_HC_stalk"/>
</dbReference>
<keyword evidence="6" id="KW-0963">Cytoplasm</keyword>
<dbReference type="InterPro" id="IPR054354">
    <property type="entry name" value="DYNC2H1-like_lid"/>
</dbReference>
<dbReference type="InterPro" id="IPR027417">
    <property type="entry name" value="P-loop_NTPase"/>
</dbReference>
<dbReference type="Gene3D" id="1.10.8.710">
    <property type="match status" value="1"/>
</dbReference>
<dbReference type="Pfam" id="PF12777">
    <property type="entry name" value="MT"/>
    <property type="match status" value="1"/>
</dbReference>
<dbReference type="Pfam" id="PF18198">
    <property type="entry name" value="AAA_lid_11"/>
    <property type="match status" value="1"/>
</dbReference>
<evidence type="ECO:0000256" key="7">
    <source>
        <dbReference type="ARBA" id="ARBA00022701"/>
    </source>
</evidence>
<dbReference type="FunFam" id="1.20.920.20:FF:000006">
    <property type="entry name" value="Dynein, axonemal, heavy chain 6"/>
    <property type="match status" value="1"/>
</dbReference>
<comment type="similarity">
    <text evidence="3">Belongs to the dynein heavy chain family.</text>
</comment>
<evidence type="ECO:0000256" key="3">
    <source>
        <dbReference type="ARBA" id="ARBA00008887"/>
    </source>
</evidence>
<dbReference type="Gene3D" id="6.10.140.1060">
    <property type="match status" value="1"/>
</dbReference>
<dbReference type="InterPro" id="IPR043157">
    <property type="entry name" value="Dynein_AAA1S"/>
</dbReference>
<dbReference type="FunFam" id="1.10.8.720:FF:000001">
    <property type="entry name" value="dynein heavy chain 7, axonemal"/>
    <property type="match status" value="1"/>
</dbReference>
<comment type="subunit">
    <text evidence="4">Consists of at least two heavy chains and a number of intermediate and light chains.</text>
</comment>
<dbReference type="FunFam" id="1.10.287.2620:FF:000001">
    <property type="entry name" value="Cytoplasmic dynein heavy chain 1"/>
    <property type="match status" value="1"/>
</dbReference>
<dbReference type="Gene3D" id="1.20.58.1120">
    <property type="match status" value="1"/>
</dbReference>
<protein>
    <recommendedName>
        <fullName evidence="5">Dynein heavy chain, cytoplasmic</fullName>
    </recommendedName>
    <alternativeName>
        <fullName evidence="17">Dynein heavy chain, cytosolic</fullName>
    </alternativeName>
</protein>
<dbReference type="Pfam" id="PF12781">
    <property type="entry name" value="AAA_9"/>
    <property type="match status" value="1"/>
</dbReference>
<gene>
    <name evidence="21" type="ORF">BCR44DRAFT_1496360</name>
</gene>
<feature type="compositionally biased region" description="Low complexity" evidence="19">
    <location>
        <begin position="175"/>
        <end position="192"/>
    </location>
</feature>
<dbReference type="InterPro" id="IPR003593">
    <property type="entry name" value="AAA+_ATPase"/>
</dbReference>
<evidence type="ECO:0000256" key="9">
    <source>
        <dbReference type="ARBA" id="ARBA00022741"/>
    </source>
</evidence>
<name>A0A1Y2I0A7_9FUNG</name>
<dbReference type="InterPro" id="IPR042219">
    <property type="entry name" value="AAA_lid_11_sf"/>
</dbReference>
<evidence type="ECO:0000313" key="21">
    <source>
        <dbReference type="EMBL" id="ORZ39411.1"/>
    </source>
</evidence>
<dbReference type="Gene3D" id="1.20.920.20">
    <property type="match status" value="1"/>
</dbReference>
<dbReference type="InterPro" id="IPR042222">
    <property type="entry name" value="Dynein_2_N"/>
</dbReference>
<dbReference type="GO" id="GO:0005929">
    <property type="term" value="C:cilium"/>
    <property type="evidence" value="ECO:0007669"/>
    <property type="project" value="UniProtKB-SubCell"/>
</dbReference>
<dbReference type="Gene3D" id="1.10.8.1220">
    <property type="match status" value="1"/>
</dbReference>
<dbReference type="Pfam" id="PF22597">
    <property type="entry name" value="DYN_lid"/>
    <property type="match status" value="1"/>
</dbReference>
<dbReference type="Gene3D" id="1.10.472.130">
    <property type="match status" value="1"/>
</dbReference>
<reference evidence="21 22" key="1">
    <citation type="submission" date="2016-07" db="EMBL/GenBank/DDBJ databases">
        <title>Pervasive Adenine N6-methylation of Active Genes in Fungi.</title>
        <authorList>
            <consortium name="DOE Joint Genome Institute"/>
            <person name="Mondo S.J."/>
            <person name="Dannebaum R.O."/>
            <person name="Kuo R.C."/>
            <person name="Labutti K."/>
            <person name="Haridas S."/>
            <person name="Kuo A."/>
            <person name="Salamov A."/>
            <person name="Ahrendt S.R."/>
            <person name="Lipzen A."/>
            <person name="Sullivan W."/>
            <person name="Andreopoulos W.B."/>
            <person name="Clum A."/>
            <person name="Lindquist E."/>
            <person name="Daum C."/>
            <person name="Ramamoorthy G.K."/>
            <person name="Gryganskyi A."/>
            <person name="Culley D."/>
            <person name="Magnuson J.K."/>
            <person name="James T.Y."/>
            <person name="O'Malley M.A."/>
            <person name="Stajich J.E."/>
            <person name="Spatafora J.W."/>
            <person name="Visel A."/>
            <person name="Grigoriev I.V."/>
        </authorList>
    </citation>
    <scope>NUCLEOTIDE SEQUENCE [LARGE SCALE GENOMIC DNA]</scope>
    <source>
        <strain evidence="21 22">PL171</strain>
    </source>
</reference>
<keyword evidence="22" id="KW-1185">Reference proteome</keyword>
<dbReference type="SUPFAM" id="SSF52540">
    <property type="entry name" value="P-loop containing nucleoside triphosphate hydrolases"/>
    <property type="match status" value="3"/>
</dbReference>
<evidence type="ECO:0000256" key="2">
    <source>
        <dbReference type="ARBA" id="ARBA00004245"/>
    </source>
</evidence>
<dbReference type="FunFam" id="3.20.180.20:FF:000003">
    <property type="entry name" value="Dynein heavy chain 12, axonemal"/>
    <property type="match status" value="1"/>
</dbReference>
<dbReference type="Pfam" id="PF17852">
    <property type="entry name" value="Dynein_AAA_lid"/>
    <property type="match status" value="1"/>
</dbReference>
<dbReference type="Pfam" id="PF12774">
    <property type="entry name" value="AAA_6"/>
    <property type="match status" value="1"/>
</dbReference>
<evidence type="ECO:0000256" key="16">
    <source>
        <dbReference type="ARBA" id="ARBA00023273"/>
    </source>
</evidence>
<accession>A0A1Y2I0A7</accession>
<dbReference type="Pfam" id="PF03028">
    <property type="entry name" value="Dynein_heavy"/>
    <property type="match status" value="1"/>
</dbReference>
<keyword evidence="11" id="KW-0243">Dynein</keyword>
<dbReference type="Gene3D" id="3.20.180.20">
    <property type="entry name" value="Dynein heavy chain, N-terminal domain 2"/>
    <property type="match status" value="1"/>
</dbReference>
<keyword evidence="16" id="KW-0966">Cell projection</keyword>
<dbReference type="InterPro" id="IPR035699">
    <property type="entry name" value="AAA_6"/>
</dbReference>
<evidence type="ECO:0000256" key="19">
    <source>
        <dbReference type="SAM" id="MobiDB-lite"/>
    </source>
</evidence>
<comment type="caution">
    <text evidence="21">The sequence shown here is derived from an EMBL/GenBank/DDBJ whole genome shotgun (WGS) entry which is preliminary data.</text>
</comment>
<evidence type="ECO:0000256" key="13">
    <source>
        <dbReference type="ARBA" id="ARBA00023069"/>
    </source>
</evidence>
<evidence type="ECO:0000256" key="18">
    <source>
        <dbReference type="SAM" id="Coils"/>
    </source>
</evidence>
<dbReference type="InterPro" id="IPR041466">
    <property type="entry name" value="Dynein_AAA5_ext"/>
</dbReference>
<dbReference type="FunFam" id="1.20.920.30:FF:000002">
    <property type="entry name" value="Dynein axonemal heavy chain 3"/>
    <property type="match status" value="1"/>
</dbReference>
<dbReference type="Proteomes" id="UP000193411">
    <property type="component" value="Unassembled WGS sequence"/>
</dbReference>
<evidence type="ECO:0000256" key="4">
    <source>
        <dbReference type="ARBA" id="ARBA00011655"/>
    </source>
</evidence>
<evidence type="ECO:0000259" key="20">
    <source>
        <dbReference type="SMART" id="SM00382"/>
    </source>
</evidence>
<evidence type="ECO:0000256" key="5">
    <source>
        <dbReference type="ARBA" id="ARBA00022197"/>
    </source>
</evidence>
<dbReference type="GO" id="GO:0008569">
    <property type="term" value="F:minus-end-directed microtubule motor activity"/>
    <property type="evidence" value="ECO:0007669"/>
    <property type="project" value="InterPro"/>
</dbReference>
<dbReference type="PANTHER" id="PTHR22878">
    <property type="entry name" value="DYNEIN HEAVY CHAIN 6, AXONEMAL-LIKE-RELATED"/>
    <property type="match status" value="1"/>
</dbReference>
<dbReference type="InterPro" id="IPR013602">
    <property type="entry name" value="Dynein_heavy_linker"/>
</dbReference>
<keyword evidence="7" id="KW-0493">Microtubule</keyword>
<evidence type="ECO:0000256" key="17">
    <source>
        <dbReference type="ARBA" id="ARBA00033439"/>
    </source>
</evidence>
<feature type="domain" description="AAA+ ATPase" evidence="20">
    <location>
        <begin position="2093"/>
        <end position="2241"/>
    </location>
</feature>
<dbReference type="STRING" id="765915.A0A1Y2I0A7"/>
<dbReference type="Gene3D" id="1.20.1270.280">
    <property type="match status" value="1"/>
</dbReference>
<evidence type="ECO:0000256" key="8">
    <source>
        <dbReference type="ARBA" id="ARBA00022737"/>
    </source>
</evidence>
<comment type="subcellular location">
    <subcellularLocation>
        <location evidence="1">Cell projection</location>
        <location evidence="1">Cilium</location>
    </subcellularLocation>
    <subcellularLocation>
        <location evidence="2">Cytoplasm</location>
        <location evidence="2">Cytoskeleton</location>
    </subcellularLocation>
</comment>
<feature type="compositionally biased region" description="Polar residues" evidence="19">
    <location>
        <begin position="152"/>
        <end position="163"/>
    </location>
</feature>
<organism evidence="21 22">
    <name type="scientific">Catenaria anguillulae PL171</name>
    <dbReference type="NCBI Taxonomy" id="765915"/>
    <lineage>
        <taxon>Eukaryota</taxon>
        <taxon>Fungi</taxon>
        <taxon>Fungi incertae sedis</taxon>
        <taxon>Blastocladiomycota</taxon>
        <taxon>Blastocladiomycetes</taxon>
        <taxon>Blastocladiales</taxon>
        <taxon>Catenariaceae</taxon>
        <taxon>Catenaria</taxon>
    </lineage>
</organism>
<dbReference type="InterPro" id="IPR035706">
    <property type="entry name" value="AAA_9"/>
</dbReference>
<evidence type="ECO:0000256" key="1">
    <source>
        <dbReference type="ARBA" id="ARBA00004138"/>
    </source>
</evidence>
<evidence type="ECO:0000313" key="22">
    <source>
        <dbReference type="Proteomes" id="UP000193411"/>
    </source>
</evidence>
<dbReference type="EMBL" id="MCFL01000005">
    <property type="protein sequence ID" value="ORZ39411.1"/>
    <property type="molecule type" value="Genomic_DNA"/>
</dbReference>
<sequence length="4021" mass="451167">MPMPSHAQVLGAALTSRLYTQSRGPEPPSFVLSAAVLDHVPRSIRPKTRRITTAAAGAGVAAGTVGQPASSTHYTYSSEGSATAAIQPVGHQKWLVGASSSAAAAPSVVAPLPPIRSTSDETMGARQKKSQPAQVKRPRSQIVDSEPMSPVPASTATQPTLTRSAPLPSIPLTPPSDVVSSLAAAADASDSPQKGSFKRARAAVKSSKANGAGSTAGSGDSEVYSLLAARRPPSKSFATPFDFIQALQGADARKLPEFVYMRPRNMDVAIYNPYDLVVSEYEQVDKTDFFTISAAGVTHFTRETTDFTPLAQWIREHHAFNSMIRIPFFAKYRTWKAFSTWRKNVRRTKISFARKQVQSRLFFLDPHLSTGLLAVRNACISLLASSLFKPPADKPWDLHAFATEQSKYVNEVMHQQLVQFDETIRQVVVDACKNVLRSANCAVEREALDMLTFTQQAARRTECRRLERFVKLVDYIKLHTLHMIAVGSLRELLTVLLGRCVDAKVAVDTAFDPARADDGENVLAQVPTQTLALAGYEAFAGIVARLSPSKNVPEDEEGDEVSNRTFLDVIQTMFNKSSVQPRKQPLLRLQLMLENNTLTLEPGMSDVAHVLESMSKEHMALIDKVSVLTNSIDFIVSGESFEDPDFGEGASLSHIVADDIYYGELMERVKACLRTNFAVADEFMSGFEVFRDMFEHNENLDLDQIANGSVLFPGVDEANRGLTVAFFEVSLAVFAEQIKQIETIPVHTILINYLADVKQFKDMVLPSPQRSFARITALLPPLARDKNEALLNEINISVKILGSRPLSVEAFVDYLHHLDMVKSKMDSYDARYTEVSKLYALIDQYHLPIVPTDLAMFQTLRPTMRQLKDAVDLAEEAREENVTRFSSELEKQFNELVVQVNNVRTQAQNPIILNPASQVDEVMAVLKDLGSQFEGLLHTADQYGEYQTQFKVPQTKSVEIEEAKAEIDMKITLWRSFQEWEALTHSWDMSPFDKVNTEEMSASINGYLKTIYNLDKGLPPNDVVPKLKGMVETWRGMFSTIVDLRNPALKSRHWDKIQETIAKQIARDESLTLLVLREANVFKFKEEIAQISAQAASEAALEEMLQKIVRTWADTDFIVLPYRDNKDVFILGGVEDIQTILEDSQVTLATIKASRFLGPIKSDVEKWDKMLTLFSDTLEAWMVCQRNWLYLEPIFSAPDIQRQLPEESKMFAQVDRNWKDVMRRAARHPNAMKLGNTPGTLETFQQSNELLEKIQKCLEEYLESKRLLFPRFYFLSNDELLEILSQTKNPQAVQPHLGKCFDAIKSLEFSPEPKSIDILSMLSPEGEKVPFIKSVKARGNVEAWLSAVEDAMFSTVRRLLKQALVDFDPAERSSWLLDHIGQVVLTASQVMWCADVSKCLEDAKPTAALKSFKEKAVANLAQCAAIVRGDLTRLQRAVLGALITIDVHARDIIIEMIESGVSSLDDFGWLKQLRYYWDPETDVCIVRMSDTAFPYGCEYLGCSPRLVITPLTDRCYLTLTGAIAINLGGSPLGPAGTGKTETVKDLAKALARQCVVFNCSDSLDYKMMGKFFAGLAQSGAWCCFDEFNRIDIEVLSVIAQQLLTIKAAKDGQVSRFMFEGKDIRLIPSCAAYITMNPGLVPSYCHDDSDYGLIAEIMLFSEGFEDAKLLAGKVVNLYKLCSEQLSQQDHYDFGMRAVKSVLVMAGQLKRANPTIQENVVLIRSLRDSNCQNLFPGVVIPDQDFGALKAAIEKVLQEKNYVAVPKRRQVCGVSGLAEAMTQLHASKADFEQVQLSALNPKCITMDELYGAVNLATMEWKDGLIGNITRQQVSDQSNDEKWTVFDGPVDAIWIENMNTVLDDNKLLCLTNGERIKLNNSIRMLFEVMDLAVASPATVSRCGMVYMDPANLGWRPFVRRWMVTTVSQYLNEEQRVYIDQLFDHAVDEALYFIRKQRELIPTVNLNLVISLCRLLTTFLVEIDWKILSPGDSKTLLGYLFIFCFTWSIGGNLHESCHDAFDTFARERFEHGPTVDCPIPGGMTIFSFFVHLKQRVLVPWDDIVAQFQYSSAVPYFEIMVPTMDTVRFQFLTERLLQHSYPTLLTGNTGVGKSVIIQDLIARTSKAKSYIPINLNFSAQTTSAMTQQYLELKLEKKKKNIMGAPTGSRIVVFVDDLNMPKQEAYGAQPPIELLRQFIDSGGFYDREKLTWKVIEDVSLLSACAPPGGGRNQVTPRLIRHFNVLNVPMPSDASLARIFKNILDGFLKPFSSEVRNVSEAIVNSSIELYNRMCAELLPTPAKSHYTFNLRDLSKVIQGITQVKPANVSTRLQIVNVFAHEAARIFHDRLIDGQDRAYFGTLLEELVSKNFSEQLTKDPILLATFPSAAFLAKSDYLEEYNVTLSRDMRLIFFLDAKQHVARLSRIIRQPRGNALLVGVGGTGKKSLTRLACHMSEYQCVEGKNTVFLLTDTQIKTEAFLEDINGILNTGDVPNLFDMDEREQIIGNLRQVAREKGYPEDRDSVYQFFINRARDNLHIVFATSPVGDTFRNRCRMFPSLVNCCTIDWLDSWPREALLEVSKRFLEFLDLGSPETKEKIASLCVDVHMSVSTMADRFYAELRRRFYTTPTSYLELISLYTSMLAEKRKEIGAARDRLQNGLLKLSETNDLVASMQITLSQLGPELKIKAADVETLMLKIAKDQETADGVKKVVAEEEKVVKQQAMQTEAIAREAQKDLDEALPALEAAYKALDSLDKKDVAEMKAFAKPPDLVVLVLEAVCILFKVKPDWDSSKKLLGDPQFLRKIQEYDKDSVNDALAKKLRKYIENPSFTPEAVEKVSKAARSMCMWVLAMDIYTRVNKEVEPKRKRLAEAQASLETTKAKLEEKTRALQEVENQLQKLKEQYEESIASKKVLSEKMEQTTKRMERASKLTTALADEQIRWTESVAKLNKQMDELVGNVFVAAACVAYFGAFTSLYRREMISMWTTKCVELGVPVAADLTLPDQLGDPVQIREWNVQGLPADELSTENGILVTRGRRWPLMIDPQGQANRWIRNMESGSELKIVKLSDPKFLRALENAVRMGNPVLIEDVGEQLDPALEPLLLKQTIRQGGRLLMRLGDTLVEYDKNFRLYITTKLSNPHYLPEVCIKVTVINFTVTRTGLEGQLLADVVKLERPELEEQRNSLILSISNDKRQLKDIEEKILRLLYNSQGNILDDEELILTLNQSKVTSSAITDRLVQAEQTERAINTAREKYRPVALRGSILYFVVADLAEVDGMYQFSLNVMRNRGDISDDEWNFFLRGSAALLKEIPPKPLTRWLTDAMWRNVCSLAASVPIFVDLPDHIASHTLDWEGFIEADDPFAYPVPGLASDKVTDFQRLLVIKVLREEMVVGSLISFIRESIGSQYIDIPPLDLRQVYNDMNSTTPLVFVLSSGSDPVSGLLKLASGLGFSERLHMISLGQGQGPIAEALLQKSMESGDWLFLQNCHLAASWMPKLEGKVKELVTGEVKAHSTFRLFLSSMPSKVFPISVLQESVKVTNEPPKGLRANVARSFADIPVQLFDEMPPQGGRFRKLAFTLCFFNAIIQERKKFGPLGWNISYDWSNSDLEVSLIILKNFLTKSTTIPWDALRYLTGEISFGGRVTDDWDRRTMRTLLNKYYSIDVLDDNYPLSPSGVYVVPADGNLASFRAHIDKLPFTEEPSVFGMHENANVSYQLQETKRLLRTVLDVQPRLVSSASGKSPEDTVTEVAQSILSRLPPLLVVDANPRVASAGKPKTLAEVMFRKDSTGRMENSLSTVLCQECARFNKLLSVIKSSLENLIKAIRGLVVMSAQLELVFNSLMNNQPMGQRGVPFPQAAGSWVDDLIARVQVLHTWIERGQPRTFWLPGFFFPQGFLTGVFQNHARNVSTGGSPQPDAVVQPEDDQEDGVLVRGLFIEGARWDKDKEKLQDSFPMEMFSTMPLIRFIPAVGYQPTKDLYVCPLYKTSARAGTLSTTGQSTNFVCPVHLPSDKLSDYWITKGVALLMQLND</sequence>
<dbReference type="InterPro" id="IPR004273">
    <property type="entry name" value="Dynein_heavy_D6_P-loop"/>
</dbReference>
<keyword evidence="13" id="KW-0969">Cilium</keyword>
<evidence type="ECO:0000256" key="10">
    <source>
        <dbReference type="ARBA" id="ARBA00022840"/>
    </source>
</evidence>
<dbReference type="SMART" id="SM00382">
    <property type="entry name" value="AAA"/>
    <property type="match status" value="3"/>
</dbReference>
<dbReference type="Gene3D" id="3.40.50.300">
    <property type="entry name" value="P-loop containing nucleotide triphosphate hydrolases"/>
    <property type="match status" value="5"/>
</dbReference>
<dbReference type="FunFam" id="3.40.50.300:FF:000362">
    <property type="entry name" value="Dynein, axonemal, heavy chain 6"/>
    <property type="match status" value="1"/>
</dbReference>
<dbReference type="Pfam" id="PF08393">
    <property type="entry name" value="DHC_N2"/>
    <property type="match status" value="1"/>
</dbReference>
<dbReference type="GO" id="GO:0005524">
    <property type="term" value="F:ATP binding"/>
    <property type="evidence" value="ECO:0007669"/>
    <property type="project" value="UniProtKB-KW"/>
</dbReference>
<dbReference type="FunFam" id="3.40.50.300:FF:000063">
    <property type="entry name" value="dynein heavy chain 6, axonemal"/>
    <property type="match status" value="1"/>
</dbReference>
<dbReference type="GO" id="GO:0030286">
    <property type="term" value="C:dynein complex"/>
    <property type="evidence" value="ECO:0007669"/>
    <property type="project" value="UniProtKB-KW"/>
</dbReference>
<keyword evidence="8" id="KW-0677">Repeat</keyword>
<dbReference type="Gene3D" id="1.10.287.2620">
    <property type="match status" value="1"/>
</dbReference>
<keyword evidence="10" id="KW-0067">ATP-binding</keyword>
<proteinExistence type="inferred from homology"/>
<dbReference type="FunFam" id="3.40.50.300:FF:000223">
    <property type="entry name" value="Dynein heavy chain 3, axonemal"/>
    <property type="match status" value="1"/>
</dbReference>
<evidence type="ECO:0000256" key="15">
    <source>
        <dbReference type="ARBA" id="ARBA00023212"/>
    </source>
</evidence>
<dbReference type="FunFam" id="1.10.8.710:FF:000001">
    <property type="entry name" value="Dynein axonemal heavy chain 2"/>
    <property type="match status" value="1"/>
</dbReference>